<dbReference type="AlphaFoldDB" id="A0A6F8YR87"/>
<comment type="similarity">
    <text evidence="1">Belongs to the ATP-dependent AMP-binding enzyme family.</text>
</comment>
<evidence type="ECO:0000313" key="6">
    <source>
        <dbReference type="Proteomes" id="UP000503011"/>
    </source>
</evidence>
<dbReference type="Gene3D" id="3.40.50.12780">
    <property type="entry name" value="N-terminal domain of ligase-like"/>
    <property type="match status" value="1"/>
</dbReference>
<dbReference type="InterPro" id="IPR045851">
    <property type="entry name" value="AMP-bd_C_sf"/>
</dbReference>
<dbReference type="Gene3D" id="3.30.300.30">
    <property type="match status" value="1"/>
</dbReference>
<sequence>MSRLGGMEDVPGAWLGERFRSTEDLKQRAARLAAGLASLGVAPGSTVLLIARNSFLPIEVALAAGRGGLRVVPVTPHTTGQEVEYLAGDSGAVLTIGDADLLRRLRGSLGALRILAQRTPPEVASAFGIAAADVAVPDGALDYEAVIAEASPRSETAAPAMDASMTSLFYTSGTTGRPKGIVRPAASPDQLVRRRQTLARCYGLDGATRGLVCTPMCHMLGSNFTQATLALGGTVVVMPRFDAEQFLHLVDRHRVTSAPMVPTMFVRLLRLATDVRESYSIATLGHVLHTGAPCPPAVKRAMIEWWGPILWEQYGSSETGVVTLCDSYEWLAHPGTVGRPFLGSVIRVYDNEGNLCPPGVPGEIYARMPGMPDFTYLGRPQAREAIERDGLITGGDIGEVDADGYLYLRDRRSDLVISGGNNVYPAEVEAVLGEHRAVADCAVFGVPDDEFGQRVVAAVALRPGSDTSVVDEFRPFLRERVAGYKVPREFVVVSQLPRSDAGKLLRRQVREQYEAYRAVT</sequence>
<name>A0A6F8YR87_9ACTN</name>
<dbReference type="Proteomes" id="UP000503011">
    <property type="component" value="Chromosome"/>
</dbReference>
<evidence type="ECO:0000256" key="2">
    <source>
        <dbReference type="ARBA" id="ARBA00022598"/>
    </source>
</evidence>
<keyword evidence="2" id="KW-0436">Ligase</keyword>
<protein>
    <submittedName>
        <fullName evidence="5">Acyl-CoA synthetase</fullName>
    </submittedName>
</protein>
<dbReference type="GO" id="GO:0031956">
    <property type="term" value="F:medium-chain fatty acid-CoA ligase activity"/>
    <property type="evidence" value="ECO:0007669"/>
    <property type="project" value="TreeGrafter"/>
</dbReference>
<keyword evidence="6" id="KW-1185">Reference proteome</keyword>
<evidence type="ECO:0000256" key="1">
    <source>
        <dbReference type="ARBA" id="ARBA00006432"/>
    </source>
</evidence>
<dbReference type="SUPFAM" id="SSF56801">
    <property type="entry name" value="Acetyl-CoA synthetase-like"/>
    <property type="match status" value="1"/>
</dbReference>
<dbReference type="PANTHER" id="PTHR43201">
    <property type="entry name" value="ACYL-COA SYNTHETASE"/>
    <property type="match status" value="1"/>
</dbReference>
<dbReference type="Pfam" id="PF13193">
    <property type="entry name" value="AMP-binding_C"/>
    <property type="match status" value="1"/>
</dbReference>
<evidence type="ECO:0000259" key="4">
    <source>
        <dbReference type="Pfam" id="PF13193"/>
    </source>
</evidence>
<gene>
    <name evidence="5" type="ORF">Psuf_059270</name>
</gene>
<dbReference type="PANTHER" id="PTHR43201:SF5">
    <property type="entry name" value="MEDIUM-CHAIN ACYL-COA LIGASE ACSF2, MITOCHONDRIAL"/>
    <property type="match status" value="1"/>
</dbReference>
<feature type="domain" description="AMP-binding enzyme C-terminal" evidence="4">
    <location>
        <begin position="427"/>
        <end position="503"/>
    </location>
</feature>
<evidence type="ECO:0000259" key="3">
    <source>
        <dbReference type="Pfam" id="PF00501"/>
    </source>
</evidence>
<feature type="domain" description="AMP-dependent synthetase/ligase" evidence="3">
    <location>
        <begin position="23"/>
        <end position="371"/>
    </location>
</feature>
<dbReference type="EMBL" id="AP022871">
    <property type="protein sequence ID" value="BCB88614.1"/>
    <property type="molecule type" value="Genomic_DNA"/>
</dbReference>
<dbReference type="InterPro" id="IPR042099">
    <property type="entry name" value="ANL_N_sf"/>
</dbReference>
<dbReference type="Pfam" id="PF00501">
    <property type="entry name" value="AMP-binding"/>
    <property type="match status" value="1"/>
</dbReference>
<accession>A0A6F8YR87</accession>
<reference evidence="5 6" key="1">
    <citation type="submission" date="2020-03" db="EMBL/GenBank/DDBJ databases">
        <title>Whole genome shotgun sequence of Phytohabitans suffuscus NBRC 105367.</title>
        <authorList>
            <person name="Komaki H."/>
            <person name="Tamura T."/>
        </authorList>
    </citation>
    <scope>NUCLEOTIDE SEQUENCE [LARGE SCALE GENOMIC DNA]</scope>
    <source>
        <strain evidence="5 6">NBRC 105367</strain>
    </source>
</reference>
<dbReference type="InterPro" id="IPR025110">
    <property type="entry name" value="AMP-bd_C"/>
</dbReference>
<proteinExistence type="inferred from homology"/>
<dbReference type="GO" id="GO:0006631">
    <property type="term" value="P:fatty acid metabolic process"/>
    <property type="evidence" value="ECO:0007669"/>
    <property type="project" value="TreeGrafter"/>
</dbReference>
<reference evidence="5 6" key="2">
    <citation type="submission" date="2020-03" db="EMBL/GenBank/DDBJ databases">
        <authorList>
            <person name="Ichikawa N."/>
            <person name="Kimura A."/>
            <person name="Kitahashi Y."/>
            <person name="Uohara A."/>
        </authorList>
    </citation>
    <scope>NUCLEOTIDE SEQUENCE [LARGE SCALE GENOMIC DNA]</scope>
    <source>
        <strain evidence="5 6">NBRC 105367</strain>
    </source>
</reference>
<dbReference type="InterPro" id="IPR000873">
    <property type="entry name" value="AMP-dep_synth/lig_dom"/>
</dbReference>
<dbReference type="KEGG" id="psuu:Psuf_059270"/>
<evidence type="ECO:0000313" key="5">
    <source>
        <dbReference type="EMBL" id="BCB88614.1"/>
    </source>
</evidence>
<organism evidence="5 6">
    <name type="scientific">Phytohabitans suffuscus</name>
    <dbReference type="NCBI Taxonomy" id="624315"/>
    <lineage>
        <taxon>Bacteria</taxon>
        <taxon>Bacillati</taxon>
        <taxon>Actinomycetota</taxon>
        <taxon>Actinomycetes</taxon>
        <taxon>Micromonosporales</taxon>
        <taxon>Micromonosporaceae</taxon>
    </lineage>
</organism>